<dbReference type="EMBL" id="CASHTH010001808">
    <property type="protein sequence ID" value="CAI8020200.1"/>
    <property type="molecule type" value="Genomic_DNA"/>
</dbReference>
<dbReference type="InterPro" id="IPR002586">
    <property type="entry name" value="CobQ/CobB/MinD/ParA_Nub-bd_dom"/>
</dbReference>
<dbReference type="Proteomes" id="UP001174909">
    <property type="component" value="Unassembled WGS sequence"/>
</dbReference>
<keyword evidence="8" id="KW-0131">Cell cycle</keyword>
<keyword evidence="6 9" id="KW-0067">ATP-binding</keyword>
<evidence type="ECO:0000256" key="3">
    <source>
        <dbReference type="ARBA" id="ARBA00015415"/>
    </source>
</evidence>
<evidence type="ECO:0000256" key="7">
    <source>
        <dbReference type="ARBA" id="ARBA00023210"/>
    </source>
</evidence>
<organism evidence="11 12">
    <name type="scientific">Geodia barretti</name>
    <name type="common">Barrett's horny sponge</name>
    <dbReference type="NCBI Taxonomy" id="519541"/>
    <lineage>
        <taxon>Eukaryota</taxon>
        <taxon>Metazoa</taxon>
        <taxon>Porifera</taxon>
        <taxon>Demospongiae</taxon>
        <taxon>Heteroscleromorpha</taxon>
        <taxon>Tetractinellida</taxon>
        <taxon>Astrophorina</taxon>
        <taxon>Geodiidae</taxon>
        <taxon>Geodia</taxon>
    </lineage>
</organism>
<dbReference type="GO" id="GO:0005524">
    <property type="term" value="F:ATP binding"/>
    <property type="evidence" value="ECO:0007669"/>
    <property type="project" value="UniProtKB-KW"/>
</dbReference>
<evidence type="ECO:0000313" key="11">
    <source>
        <dbReference type="EMBL" id="CAI8020200.1"/>
    </source>
</evidence>
<evidence type="ECO:0000259" key="10">
    <source>
        <dbReference type="Pfam" id="PF01656"/>
    </source>
</evidence>
<dbReference type="Pfam" id="PF01656">
    <property type="entry name" value="CbiA"/>
    <property type="match status" value="1"/>
</dbReference>
<keyword evidence="4" id="KW-0132">Cell division</keyword>
<proteinExistence type="inferred from homology"/>
<evidence type="ECO:0000256" key="9">
    <source>
        <dbReference type="PIRSR" id="PIRSR003092-1"/>
    </source>
</evidence>
<dbReference type="GO" id="GO:0005829">
    <property type="term" value="C:cytosol"/>
    <property type="evidence" value="ECO:0007669"/>
    <property type="project" value="TreeGrafter"/>
</dbReference>
<dbReference type="InterPro" id="IPR050625">
    <property type="entry name" value="ParA/MinD_ATPase"/>
</dbReference>
<reference evidence="11" key="1">
    <citation type="submission" date="2023-03" db="EMBL/GenBank/DDBJ databases">
        <authorList>
            <person name="Steffen K."/>
            <person name="Cardenas P."/>
        </authorList>
    </citation>
    <scope>NUCLEOTIDE SEQUENCE</scope>
</reference>
<keyword evidence="12" id="KW-1185">Reference proteome</keyword>
<dbReference type="GO" id="GO:0051782">
    <property type="term" value="P:negative regulation of cell division"/>
    <property type="evidence" value="ECO:0007669"/>
    <property type="project" value="TreeGrafter"/>
</dbReference>
<sequence>MGKVIVVTSGKGGVGKTTSTANLGTALALLGKTVAVVDADVGLRNLDIVMGLESRIVYTSMDVIEKQCELSKALVRDRRVDGLMLLAASQKNNKDDIQPEQMKAIYDKLRTTHDFVLVDSPAGIERGFSNASAGADEAIVVTTPDVSAIRDADRIIGLLQNARVEPINLVLNRFSPQLVGNGSMMDQADVLDILNIDLIGVVPEDTGIITSTNRGIPLVYEDASPGAQAYMRIARRLTGQRIPIHDFEQKGVFNNILNWFTRKR</sequence>
<dbReference type="GO" id="GO:0009898">
    <property type="term" value="C:cytoplasmic side of plasma membrane"/>
    <property type="evidence" value="ECO:0007669"/>
    <property type="project" value="TreeGrafter"/>
</dbReference>
<keyword evidence="5 9" id="KW-0547">Nucleotide-binding</keyword>
<evidence type="ECO:0000256" key="8">
    <source>
        <dbReference type="ARBA" id="ARBA00023306"/>
    </source>
</evidence>
<name>A0AA35WMU1_GEOBA</name>
<gene>
    <name evidence="11" type="ORF">GBAR_LOCUS12081</name>
</gene>
<protein>
    <recommendedName>
        <fullName evidence="3">Putative septum site-determining protein MinD</fullName>
    </recommendedName>
</protein>
<feature type="domain" description="CobQ/CobB/MinD/ParA nucleotide binding" evidence="10">
    <location>
        <begin position="5"/>
        <end position="218"/>
    </location>
</feature>
<dbReference type="AlphaFoldDB" id="A0AA35WMU1"/>
<feature type="binding site" evidence="9">
    <location>
        <begin position="11"/>
        <end position="18"/>
    </location>
    <ligand>
        <name>ATP</name>
        <dbReference type="ChEBI" id="CHEBI:30616"/>
    </ligand>
</feature>
<dbReference type="PIRSF" id="PIRSF003092">
    <property type="entry name" value="MinD"/>
    <property type="match status" value="1"/>
</dbReference>
<keyword evidence="7" id="KW-0717">Septation</keyword>
<dbReference type="CDD" id="cd02036">
    <property type="entry name" value="MinD"/>
    <property type="match status" value="1"/>
</dbReference>
<dbReference type="InterPro" id="IPR010223">
    <property type="entry name" value="MinD"/>
</dbReference>
<dbReference type="FunFam" id="3.40.50.300:FF:000068">
    <property type="entry name" value="Site-determining protein"/>
    <property type="match status" value="1"/>
</dbReference>
<dbReference type="SUPFAM" id="SSF52540">
    <property type="entry name" value="P-loop containing nucleoside triphosphate hydrolases"/>
    <property type="match status" value="1"/>
</dbReference>
<evidence type="ECO:0000256" key="1">
    <source>
        <dbReference type="ARBA" id="ARBA00002662"/>
    </source>
</evidence>
<accession>A0AA35WMU1</accession>
<evidence type="ECO:0000256" key="2">
    <source>
        <dbReference type="ARBA" id="ARBA00010257"/>
    </source>
</evidence>
<evidence type="ECO:0000313" key="12">
    <source>
        <dbReference type="Proteomes" id="UP001174909"/>
    </source>
</evidence>
<dbReference type="Gene3D" id="3.40.50.300">
    <property type="entry name" value="P-loop containing nucleotide triphosphate hydrolases"/>
    <property type="match status" value="1"/>
</dbReference>
<evidence type="ECO:0000256" key="6">
    <source>
        <dbReference type="ARBA" id="ARBA00022840"/>
    </source>
</evidence>
<dbReference type="PANTHER" id="PTHR43384">
    <property type="entry name" value="SEPTUM SITE-DETERMINING PROTEIN MIND HOMOLOG, CHLOROPLASTIC-RELATED"/>
    <property type="match status" value="1"/>
</dbReference>
<comment type="function">
    <text evidence="1">ATPase required for the correct placement of the division site.</text>
</comment>
<dbReference type="PANTHER" id="PTHR43384:SF6">
    <property type="entry name" value="SEPTUM SITE-DETERMINING PROTEIN MIND HOMOLOG, CHLOROPLASTIC"/>
    <property type="match status" value="1"/>
</dbReference>
<dbReference type="InterPro" id="IPR027417">
    <property type="entry name" value="P-loop_NTPase"/>
</dbReference>
<dbReference type="NCBIfam" id="TIGR01968">
    <property type="entry name" value="minD_bact"/>
    <property type="match status" value="1"/>
</dbReference>
<dbReference type="GO" id="GO:0051301">
    <property type="term" value="P:cell division"/>
    <property type="evidence" value="ECO:0007669"/>
    <property type="project" value="UniProtKB-KW"/>
</dbReference>
<comment type="caution">
    <text evidence="11">The sequence shown here is derived from an EMBL/GenBank/DDBJ whole genome shotgun (WGS) entry which is preliminary data.</text>
</comment>
<dbReference type="InterPro" id="IPR025501">
    <property type="entry name" value="MinD_FleN"/>
</dbReference>
<evidence type="ECO:0000256" key="5">
    <source>
        <dbReference type="ARBA" id="ARBA00022741"/>
    </source>
</evidence>
<comment type="similarity">
    <text evidence="2">Belongs to the ParA family. MinD subfamily.</text>
</comment>
<dbReference type="GO" id="GO:0016887">
    <property type="term" value="F:ATP hydrolysis activity"/>
    <property type="evidence" value="ECO:0007669"/>
    <property type="project" value="InterPro"/>
</dbReference>
<evidence type="ECO:0000256" key="4">
    <source>
        <dbReference type="ARBA" id="ARBA00022618"/>
    </source>
</evidence>